<accession>A0A1X7J851</accession>
<protein>
    <submittedName>
        <fullName evidence="1">Predicted thiol-disulfide oxidoreductase YuxK, DCC family</fullName>
    </submittedName>
</protein>
<keyword evidence="2" id="KW-1185">Reference proteome</keyword>
<gene>
    <name evidence="1" type="ORF">SAMN06295960_1341</name>
</gene>
<evidence type="ECO:0000313" key="1">
    <source>
        <dbReference type="EMBL" id="SMG23926.1"/>
    </source>
</evidence>
<reference evidence="1 2" key="1">
    <citation type="submission" date="2017-04" db="EMBL/GenBank/DDBJ databases">
        <authorList>
            <person name="Afonso C.L."/>
            <person name="Miller P.J."/>
            <person name="Scott M.A."/>
            <person name="Spackman E."/>
            <person name="Goraichik I."/>
            <person name="Dimitrov K.M."/>
            <person name="Suarez D.L."/>
            <person name="Swayne D.E."/>
        </authorList>
    </citation>
    <scope>NUCLEOTIDE SEQUENCE [LARGE SCALE GENOMIC DNA]</scope>
    <source>
        <strain evidence="1 2">11</strain>
    </source>
</reference>
<evidence type="ECO:0000313" key="2">
    <source>
        <dbReference type="Proteomes" id="UP000193834"/>
    </source>
</evidence>
<dbReference type="GO" id="GO:0015035">
    <property type="term" value="F:protein-disulfide reductase activity"/>
    <property type="evidence" value="ECO:0007669"/>
    <property type="project" value="InterPro"/>
</dbReference>
<dbReference type="PANTHER" id="PTHR33639">
    <property type="entry name" value="THIOL-DISULFIDE OXIDOREDUCTASE DCC"/>
    <property type="match status" value="1"/>
</dbReference>
<dbReference type="EMBL" id="FXAZ01000001">
    <property type="protein sequence ID" value="SMG23926.1"/>
    <property type="molecule type" value="Genomic_DNA"/>
</dbReference>
<proteinExistence type="predicted"/>
<dbReference type="InterPro" id="IPR052927">
    <property type="entry name" value="DCC_oxidoreductase"/>
</dbReference>
<organism evidence="1 2">
    <name type="scientific">Paenibacillus aquistagni</name>
    <dbReference type="NCBI Taxonomy" id="1852522"/>
    <lineage>
        <taxon>Bacteria</taxon>
        <taxon>Bacillati</taxon>
        <taxon>Bacillota</taxon>
        <taxon>Bacilli</taxon>
        <taxon>Bacillales</taxon>
        <taxon>Paenibacillaceae</taxon>
        <taxon>Paenibacillus</taxon>
    </lineage>
</organism>
<dbReference type="PANTHER" id="PTHR33639:SF2">
    <property type="entry name" value="DUF393 DOMAIN-CONTAINING PROTEIN"/>
    <property type="match status" value="1"/>
</dbReference>
<dbReference type="Pfam" id="PF04134">
    <property type="entry name" value="DCC1-like"/>
    <property type="match status" value="1"/>
</dbReference>
<name>A0A1X7J851_9BACL</name>
<dbReference type="AlphaFoldDB" id="A0A1X7J851"/>
<dbReference type="Proteomes" id="UP000193834">
    <property type="component" value="Unassembled WGS sequence"/>
</dbReference>
<dbReference type="OrthoDB" id="9785438at2"/>
<sequence>MAHIILFDGECNFCDKSVQFIIKRDPEAVFSFASQQSAIGQSLLHDYGLPSKLDSFVYIQHHEVYLKSSAALRICKRLKGFWKLCTIFLLVPRPIRDAVYNYVASHRYQWFGKKDSCALPTPEIRKRFLS</sequence>
<dbReference type="InterPro" id="IPR007263">
    <property type="entry name" value="DCC1-like"/>
</dbReference>
<dbReference type="STRING" id="1852522.SAMN06295960_1341"/>
<dbReference type="RefSeq" id="WP_085493493.1">
    <property type="nucleotide sequence ID" value="NZ_FXAZ01000001.1"/>
</dbReference>